<dbReference type="Pfam" id="PF00005">
    <property type="entry name" value="ABC_tran"/>
    <property type="match status" value="1"/>
</dbReference>
<comment type="caution">
    <text evidence="6">The sequence shown here is derived from an EMBL/GenBank/DDBJ whole genome shotgun (WGS) entry which is preliminary data.</text>
</comment>
<dbReference type="InterPro" id="IPR003593">
    <property type="entry name" value="AAA+_ATPase"/>
</dbReference>
<dbReference type="InterPro" id="IPR015854">
    <property type="entry name" value="ABC_transpr_LolD-like"/>
</dbReference>
<dbReference type="CDD" id="cd03255">
    <property type="entry name" value="ABC_MJ0796_LolCDE_FtsE"/>
    <property type="match status" value="1"/>
</dbReference>
<dbReference type="EMBL" id="JBHSKX010000004">
    <property type="protein sequence ID" value="MFC5368890.1"/>
    <property type="molecule type" value="Genomic_DNA"/>
</dbReference>
<feature type="region of interest" description="Disordered" evidence="4">
    <location>
        <begin position="1"/>
        <end position="30"/>
    </location>
</feature>
<dbReference type="PROSITE" id="PS00211">
    <property type="entry name" value="ABC_TRANSPORTER_1"/>
    <property type="match status" value="1"/>
</dbReference>
<dbReference type="PANTHER" id="PTHR24220">
    <property type="entry name" value="IMPORT ATP-BINDING PROTEIN"/>
    <property type="match status" value="1"/>
</dbReference>
<dbReference type="InterPro" id="IPR017911">
    <property type="entry name" value="MacB-like_ATP-bd"/>
</dbReference>
<dbReference type="Proteomes" id="UP001596201">
    <property type="component" value="Unassembled WGS sequence"/>
</dbReference>
<accession>A0ABD5RGA6</accession>
<feature type="compositionally biased region" description="Acidic residues" evidence="4">
    <location>
        <begin position="254"/>
        <end position="269"/>
    </location>
</feature>
<keyword evidence="2" id="KW-0547">Nucleotide-binding</keyword>
<keyword evidence="1" id="KW-0813">Transport</keyword>
<dbReference type="FunFam" id="3.40.50.300:FF:000032">
    <property type="entry name" value="Export ABC transporter ATP-binding protein"/>
    <property type="match status" value="1"/>
</dbReference>
<evidence type="ECO:0000259" key="5">
    <source>
        <dbReference type="PROSITE" id="PS50893"/>
    </source>
</evidence>
<dbReference type="GO" id="GO:0022857">
    <property type="term" value="F:transmembrane transporter activity"/>
    <property type="evidence" value="ECO:0007669"/>
    <property type="project" value="UniProtKB-ARBA"/>
</dbReference>
<evidence type="ECO:0000256" key="1">
    <source>
        <dbReference type="ARBA" id="ARBA00022448"/>
    </source>
</evidence>
<keyword evidence="7" id="KW-1185">Reference proteome</keyword>
<evidence type="ECO:0000313" key="7">
    <source>
        <dbReference type="Proteomes" id="UP001596201"/>
    </source>
</evidence>
<name>A0ABD5RGA6_9EURY</name>
<proteinExistence type="predicted"/>
<feature type="domain" description="ABC transporter" evidence="5">
    <location>
        <begin position="35"/>
        <end position="272"/>
    </location>
</feature>
<dbReference type="InterPro" id="IPR017871">
    <property type="entry name" value="ABC_transporter-like_CS"/>
</dbReference>
<organism evidence="6 7">
    <name type="scientific">Salinirubrum litoreum</name>
    <dbReference type="NCBI Taxonomy" id="1126234"/>
    <lineage>
        <taxon>Archaea</taxon>
        <taxon>Methanobacteriati</taxon>
        <taxon>Methanobacteriota</taxon>
        <taxon>Stenosarchaea group</taxon>
        <taxon>Halobacteria</taxon>
        <taxon>Halobacteriales</taxon>
        <taxon>Haloferacaceae</taxon>
        <taxon>Salinirubrum</taxon>
    </lineage>
</organism>
<feature type="region of interest" description="Disordered" evidence="4">
    <location>
        <begin position="251"/>
        <end position="283"/>
    </location>
</feature>
<dbReference type="SMART" id="SM00382">
    <property type="entry name" value="AAA"/>
    <property type="match status" value="1"/>
</dbReference>
<dbReference type="PROSITE" id="PS50893">
    <property type="entry name" value="ABC_TRANSPORTER_2"/>
    <property type="match status" value="1"/>
</dbReference>
<gene>
    <name evidence="6" type="ORF">ACFPJ5_18345</name>
</gene>
<evidence type="ECO:0000313" key="6">
    <source>
        <dbReference type="EMBL" id="MFC5368890.1"/>
    </source>
</evidence>
<dbReference type="PANTHER" id="PTHR24220:SF86">
    <property type="entry name" value="ABC TRANSPORTER ABCH.1"/>
    <property type="match status" value="1"/>
</dbReference>
<evidence type="ECO:0000256" key="4">
    <source>
        <dbReference type="SAM" id="MobiDB-lite"/>
    </source>
</evidence>
<evidence type="ECO:0000256" key="2">
    <source>
        <dbReference type="ARBA" id="ARBA00022741"/>
    </source>
</evidence>
<keyword evidence="3 6" id="KW-0067">ATP-binding</keyword>
<dbReference type="SUPFAM" id="SSF52540">
    <property type="entry name" value="P-loop containing nucleoside triphosphate hydrolases"/>
    <property type="match status" value="1"/>
</dbReference>
<dbReference type="Gene3D" id="3.40.50.300">
    <property type="entry name" value="P-loop containing nucleotide triphosphate hydrolases"/>
    <property type="match status" value="1"/>
</dbReference>
<dbReference type="InterPro" id="IPR003439">
    <property type="entry name" value="ABC_transporter-like_ATP-bd"/>
</dbReference>
<dbReference type="RefSeq" id="WP_380700354.1">
    <property type="nucleotide sequence ID" value="NZ_JAJCVJ010000003.1"/>
</dbReference>
<dbReference type="AlphaFoldDB" id="A0ABD5RGA6"/>
<dbReference type="GO" id="GO:0005524">
    <property type="term" value="F:ATP binding"/>
    <property type="evidence" value="ECO:0007669"/>
    <property type="project" value="UniProtKB-KW"/>
</dbReference>
<protein>
    <submittedName>
        <fullName evidence="6">ABC transporter ATP-binding protein</fullName>
    </submittedName>
</protein>
<dbReference type="GO" id="GO:0098796">
    <property type="term" value="C:membrane protein complex"/>
    <property type="evidence" value="ECO:0007669"/>
    <property type="project" value="UniProtKB-ARBA"/>
</dbReference>
<dbReference type="InterPro" id="IPR027417">
    <property type="entry name" value="P-loop_NTPase"/>
</dbReference>
<sequence length="283" mass="29558">MVETDDAEATGTVAESLGTSGPSDPLGESADAPLVVARDVVKEYRSGDETLRALKGVDLEIRPGEFVAVVGPSGSGKSTLLNVLGLLDVPTSGRVELDGTAVADLSIAERTRLRRETVGFVFQSFHLVPTLTATENVMLPRLAGSDTSGAFDRADGLLESVGLDDRTDHYPDQLSGGQRQRVAVARSLVNDPRLLLADEPTGNLDQATGRQVLDEFAGIADDGVAIVAVTHDEQVTRFADRVVTIVDGRIDVNAGDDSEPDADADDETGSDGTASHEPAGGVP</sequence>
<evidence type="ECO:0000256" key="3">
    <source>
        <dbReference type="ARBA" id="ARBA00022840"/>
    </source>
</evidence>
<reference evidence="6 7" key="1">
    <citation type="journal article" date="2019" name="Int. J. Syst. Evol. Microbiol.">
        <title>The Global Catalogue of Microorganisms (GCM) 10K type strain sequencing project: providing services to taxonomists for standard genome sequencing and annotation.</title>
        <authorList>
            <consortium name="The Broad Institute Genomics Platform"/>
            <consortium name="The Broad Institute Genome Sequencing Center for Infectious Disease"/>
            <person name="Wu L."/>
            <person name="Ma J."/>
        </authorList>
    </citation>
    <scope>NUCLEOTIDE SEQUENCE [LARGE SCALE GENOMIC DNA]</scope>
    <source>
        <strain evidence="6 7">CGMCC 1.12237</strain>
    </source>
</reference>